<dbReference type="EMBL" id="CVRI01000020">
    <property type="protein sequence ID" value="CRK91350.1"/>
    <property type="molecule type" value="Genomic_DNA"/>
</dbReference>
<protein>
    <submittedName>
        <fullName evidence="1">CLUMA_CG005023, isoform A</fullName>
    </submittedName>
</protein>
<dbReference type="Proteomes" id="UP000183832">
    <property type="component" value="Unassembled WGS sequence"/>
</dbReference>
<sequence>MQADDLQKDFIGKIEAKSWRTAVIKVKNQLSLVRNWIKNKQIVSERNVHDVEIALQEHYIVNIFNVNQTVAVSHALTMTFH</sequence>
<name>A0A1J1HXV2_9DIPT</name>
<organism evidence="1 2">
    <name type="scientific">Clunio marinus</name>
    <dbReference type="NCBI Taxonomy" id="568069"/>
    <lineage>
        <taxon>Eukaryota</taxon>
        <taxon>Metazoa</taxon>
        <taxon>Ecdysozoa</taxon>
        <taxon>Arthropoda</taxon>
        <taxon>Hexapoda</taxon>
        <taxon>Insecta</taxon>
        <taxon>Pterygota</taxon>
        <taxon>Neoptera</taxon>
        <taxon>Endopterygota</taxon>
        <taxon>Diptera</taxon>
        <taxon>Nematocera</taxon>
        <taxon>Chironomoidea</taxon>
        <taxon>Chironomidae</taxon>
        <taxon>Clunio</taxon>
    </lineage>
</organism>
<evidence type="ECO:0000313" key="2">
    <source>
        <dbReference type="Proteomes" id="UP000183832"/>
    </source>
</evidence>
<reference evidence="1 2" key="1">
    <citation type="submission" date="2015-04" db="EMBL/GenBank/DDBJ databases">
        <authorList>
            <person name="Syromyatnikov M.Y."/>
            <person name="Popov V.N."/>
        </authorList>
    </citation>
    <scope>NUCLEOTIDE SEQUENCE [LARGE SCALE GENOMIC DNA]</scope>
</reference>
<evidence type="ECO:0000313" key="1">
    <source>
        <dbReference type="EMBL" id="CRK91350.1"/>
    </source>
</evidence>
<proteinExistence type="predicted"/>
<dbReference type="AlphaFoldDB" id="A0A1J1HXV2"/>
<keyword evidence="2" id="KW-1185">Reference proteome</keyword>
<accession>A0A1J1HXV2</accession>
<gene>
    <name evidence="1" type="ORF">CLUMA_CG005023</name>
</gene>